<organism evidence="10 11">
    <name type="scientific">Neolewinella agarilytica</name>
    <dbReference type="NCBI Taxonomy" id="478744"/>
    <lineage>
        <taxon>Bacteria</taxon>
        <taxon>Pseudomonadati</taxon>
        <taxon>Bacteroidota</taxon>
        <taxon>Saprospiria</taxon>
        <taxon>Saprospirales</taxon>
        <taxon>Lewinellaceae</taxon>
        <taxon>Neolewinella</taxon>
    </lineage>
</organism>
<feature type="signal peptide" evidence="9">
    <location>
        <begin position="1"/>
        <end position="23"/>
    </location>
</feature>
<dbReference type="STRING" id="478744.SAMN05444359_12927"/>
<dbReference type="Pfam" id="PF13424">
    <property type="entry name" value="TPR_12"/>
    <property type="match status" value="1"/>
</dbReference>
<evidence type="ECO:0000256" key="2">
    <source>
        <dbReference type="ARBA" id="ARBA00022490"/>
    </source>
</evidence>
<dbReference type="Gene3D" id="1.10.10.10">
    <property type="entry name" value="Winged helix-like DNA-binding domain superfamily/Winged helix DNA-binding domain"/>
    <property type="match status" value="1"/>
</dbReference>
<gene>
    <name evidence="10" type="ORF">SAMN05444359_12927</name>
</gene>
<keyword evidence="8" id="KW-0472">Membrane</keyword>
<dbReference type="AlphaFoldDB" id="A0A1H9MHQ2"/>
<evidence type="ECO:0000256" key="5">
    <source>
        <dbReference type="ARBA" id="ARBA00038253"/>
    </source>
</evidence>
<dbReference type="Gene3D" id="1.25.40.10">
    <property type="entry name" value="Tetratricopeptide repeat domain"/>
    <property type="match status" value="2"/>
</dbReference>
<keyword evidence="8" id="KW-1133">Transmembrane helix</keyword>
<dbReference type="InterPro" id="IPR016032">
    <property type="entry name" value="Sig_transdc_resp-reg_C-effctor"/>
</dbReference>
<dbReference type="PANTHER" id="PTHR46630">
    <property type="entry name" value="TETRATRICOPEPTIDE REPEAT PROTEIN 29"/>
    <property type="match status" value="1"/>
</dbReference>
<dbReference type="InterPro" id="IPR011990">
    <property type="entry name" value="TPR-like_helical_dom_sf"/>
</dbReference>
<comment type="similarity">
    <text evidence="5">Belongs to the Rap family.</text>
</comment>
<dbReference type="GO" id="GO:0005737">
    <property type="term" value="C:cytoplasm"/>
    <property type="evidence" value="ECO:0007669"/>
    <property type="project" value="UniProtKB-SubCell"/>
</dbReference>
<evidence type="ECO:0000313" key="11">
    <source>
        <dbReference type="Proteomes" id="UP000199021"/>
    </source>
</evidence>
<dbReference type="GO" id="GO:0006355">
    <property type="term" value="P:regulation of DNA-templated transcription"/>
    <property type="evidence" value="ECO:0007669"/>
    <property type="project" value="InterPro"/>
</dbReference>
<evidence type="ECO:0000313" key="10">
    <source>
        <dbReference type="EMBL" id="SER23246.1"/>
    </source>
</evidence>
<reference evidence="11" key="1">
    <citation type="submission" date="2016-10" db="EMBL/GenBank/DDBJ databases">
        <authorList>
            <person name="Varghese N."/>
            <person name="Submissions S."/>
        </authorList>
    </citation>
    <scope>NUCLEOTIDE SEQUENCE [LARGE SCALE GENOMIC DNA]</scope>
    <source>
        <strain evidence="11">DSM 24740</strain>
    </source>
</reference>
<feature type="coiled-coil region" evidence="7">
    <location>
        <begin position="450"/>
        <end position="477"/>
    </location>
</feature>
<dbReference type="InParanoid" id="A0A1H9MHQ2"/>
<dbReference type="Proteomes" id="UP000199021">
    <property type="component" value="Unassembled WGS sequence"/>
</dbReference>
<evidence type="ECO:0000256" key="4">
    <source>
        <dbReference type="ARBA" id="ARBA00022803"/>
    </source>
</evidence>
<dbReference type="InterPro" id="IPR019734">
    <property type="entry name" value="TPR_rpt"/>
</dbReference>
<feature type="coiled-coil region" evidence="7">
    <location>
        <begin position="300"/>
        <end position="327"/>
    </location>
</feature>
<feature type="repeat" description="TPR" evidence="6">
    <location>
        <begin position="225"/>
        <end position="258"/>
    </location>
</feature>
<evidence type="ECO:0000256" key="1">
    <source>
        <dbReference type="ARBA" id="ARBA00004496"/>
    </source>
</evidence>
<evidence type="ECO:0000256" key="6">
    <source>
        <dbReference type="PROSITE-ProRule" id="PRU00339"/>
    </source>
</evidence>
<accession>A0A1H9MHQ2</accession>
<dbReference type="SUPFAM" id="SSF48452">
    <property type="entry name" value="TPR-like"/>
    <property type="match status" value="1"/>
</dbReference>
<feature type="chain" id="PRO_5011738118" evidence="9">
    <location>
        <begin position="24"/>
        <end position="539"/>
    </location>
</feature>
<dbReference type="GO" id="GO:0003677">
    <property type="term" value="F:DNA binding"/>
    <property type="evidence" value="ECO:0007669"/>
    <property type="project" value="InterPro"/>
</dbReference>
<dbReference type="SMART" id="SM00028">
    <property type="entry name" value="TPR"/>
    <property type="match status" value="2"/>
</dbReference>
<keyword evidence="2" id="KW-0963">Cytoplasm</keyword>
<dbReference type="PROSITE" id="PS50005">
    <property type="entry name" value="TPR"/>
    <property type="match status" value="1"/>
</dbReference>
<dbReference type="PANTHER" id="PTHR46630:SF1">
    <property type="entry name" value="TETRATRICOPEPTIDE REPEAT PROTEIN 29"/>
    <property type="match status" value="1"/>
</dbReference>
<keyword evidence="4 6" id="KW-0802">TPR repeat</keyword>
<dbReference type="InterPro" id="IPR036388">
    <property type="entry name" value="WH-like_DNA-bd_sf"/>
</dbReference>
<evidence type="ECO:0000256" key="9">
    <source>
        <dbReference type="SAM" id="SignalP"/>
    </source>
</evidence>
<protein>
    <submittedName>
        <fullName evidence="10">Tetratricopeptide repeat-containing protein</fullName>
    </submittedName>
</protein>
<keyword evidence="7" id="KW-0175">Coiled coil</keyword>
<dbReference type="EMBL" id="FOFB01000029">
    <property type="protein sequence ID" value="SER23246.1"/>
    <property type="molecule type" value="Genomic_DNA"/>
</dbReference>
<evidence type="ECO:0000256" key="7">
    <source>
        <dbReference type="SAM" id="Coils"/>
    </source>
</evidence>
<sequence>MLVRFFVVVLVFFFLLQGGSAFAQSQSLRDQVNALSAKKYSKSDVAEAKRLLPIVQEHGDFKLTFDLLDWLSDYYTDTGDYKQAMLYSRQAAMAAHQSKDSLRMADGQMNIGMIFFRTDDYEQSNATFRPLIEAYKKLGDTLSAGRVEGNIALNYMRAEKQDTALQLLLRAWATMRKHGSPSDWLAVDRNIGVIYAMTGKPEQGLPYTERSLNTILAQRDTFEFAPAYGNLAYTYQQLGDFKRALPLYDSALYYSRLQEQNAVTYVTLKDIADGYLSIGDYKNALRLFQEYQAVKESVLNENTLNRIAELKVEYETEQQQLALEASEQKVLLLEGEARIRQQRLVLIIIGLFFSLVLGLLVFRQWRRDIRYRATKEKLIAAELANERLTSSLLSTRLENKQGDLTNFALDIERKNKFSRELTDRLGALRKVLPTKLRPQVDDLIRYAQGHEQLNGQLEVVQENIDQVNREFHQKLKKAFPNLTASDRELAGLLRLNMTNKEVATNRGISTASAKMARYRLRKKLNLVPSDDINAFLQDL</sequence>
<feature type="transmembrane region" description="Helical" evidence="8">
    <location>
        <begin position="344"/>
        <end position="362"/>
    </location>
</feature>
<dbReference type="OrthoDB" id="1523128at2"/>
<dbReference type="InterPro" id="IPR051476">
    <property type="entry name" value="Bac_ResReg_Asp_Phosphatase"/>
</dbReference>
<proteinExistence type="inferred from homology"/>
<name>A0A1H9MHQ2_9BACT</name>
<keyword evidence="3" id="KW-0677">Repeat</keyword>
<keyword evidence="8" id="KW-0812">Transmembrane</keyword>
<evidence type="ECO:0000256" key="8">
    <source>
        <dbReference type="SAM" id="Phobius"/>
    </source>
</evidence>
<evidence type="ECO:0000256" key="3">
    <source>
        <dbReference type="ARBA" id="ARBA00022737"/>
    </source>
</evidence>
<keyword evidence="11" id="KW-1185">Reference proteome</keyword>
<dbReference type="SUPFAM" id="SSF46894">
    <property type="entry name" value="C-terminal effector domain of the bipartite response regulators"/>
    <property type="match status" value="1"/>
</dbReference>
<comment type="subcellular location">
    <subcellularLocation>
        <location evidence="1">Cytoplasm</location>
    </subcellularLocation>
</comment>
<keyword evidence="9" id="KW-0732">Signal</keyword>